<sequence>MWNIIILMQMMHLNYSQKMTLLLQGILPD</sequence>
<evidence type="ECO:0000313" key="2">
    <source>
        <dbReference type="Proteomes" id="UP000008794"/>
    </source>
</evidence>
<name>D4IJV7_9BACT</name>
<dbReference type="HOGENOM" id="CLU_3408501_0_0_10"/>
<gene>
    <name evidence="1" type="ORF">AL1_06060</name>
</gene>
<dbReference type="KEGG" id="ash:AL1_06060"/>
<keyword evidence="2" id="KW-1185">Reference proteome</keyword>
<dbReference type="Proteomes" id="UP000008794">
    <property type="component" value="Chromosome"/>
</dbReference>
<accession>D4IJV7</accession>
<reference evidence="1 2" key="1">
    <citation type="submission" date="2010-03" db="EMBL/GenBank/DDBJ databases">
        <title>The genome sequence of Alistipes shahii WAL 8301.</title>
        <authorList>
            <consortium name="metaHIT consortium -- http://www.metahit.eu/"/>
            <person name="Pajon A."/>
            <person name="Turner K."/>
            <person name="Parkhill J."/>
        </authorList>
    </citation>
    <scope>NUCLEOTIDE SEQUENCE [LARGE SCALE GENOMIC DNA]</scope>
    <source>
        <strain evidence="1 2">WAL 8301</strain>
    </source>
</reference>
<dbReference type="AlphaFoldDB" id="D4IJV7"/>
<organism evidence="1 2">
    <name type="scientific">Alistipes shahii WAL 8301</name>
    <dbReference type="NCBI Taxonomy" id="717959"/>
    <lineage>
        <taxon>Bacteria</taxon>
        <taxon>Pseudomonadati</taxon>
        <taxon>Bacteroidota</taxon>
        <taxon>Bacteroidia</taxon>
        <taxon>Bacteroidales</taxon>
        <taxon>Rikenellaceae</taxon>
        <taxon>Alistipes</taxon>
    </lineage>
</organism>
<protein>
    <submittedName>
        <fullName evidence="1">Uncharacterized protein</fullName>
    </submittedName>
</protein>
<evidence type="ECO:0000313" key="1">
    <source>
        <dbReference type="EMBL" id="CBK63219.1"/>
    </source>
</evidence>
<proteinExistence type="predicted"/>
<dbReference type="EMBL" id="FP929032">
    <property type="protein sequence ID" value="CBK63219.1"/>
    <property type="molecule type" value="Genomic_DNA"/>
</dbReference>
<reference evidence="1 2" key="2">
    <citation type="submission" date="2010-03" db="EMBL/GenBank/DDBJ databases">
        <authorList>
            <person name="Pajon A."/>
        </authorList>
    </citation>
    <scope>NUCLEOTIDE SEQUENCE [LARGE SCALE GENOMIC DNA]</scope>
    <source>
        <strain evidence="1 2">WAL 8301</strain>
    </source>
</reference>